<comment type="caution">
    <text evidence="2">The sequence shown here is derived from an EMBL/GenBank/DDBJ whole genome shotgun (WGS) entry which is preliminary data.</text>
</comment>
<dbReference type="HOGENOM" id="CLU_132532_0_0_12"/>
<dbReference type="PATRIC" id="fig|999432.5.peg.751"/>
<gene>
    <name evidence="2" type="ORF">HMPREF9726_00723</name>
</gene>
<protein>
    <submittedName>
        <fullName evidence="2">Uncharacterized protein</fullName>
    </submittedName>
</protein>
<accession>A0A0E2E7X3</accession>
<feature type="transmembrane region" description="Helical" evidence="1">
    <location>
        <begin position="123"/>
        <end position="142"/>
    </location>
</feature>
<keyword evidence="1" id="KW-0812">Transmembrane</keyword>
<feature type="transmembrane region" description="Helical" evidence="1">
    <location>
        <begin position="175"/>
        <end position="201"/>
    </location>
</feature>
<evidence type="ECO:0000313" key="2">
    <source>
        <dbReference type="EMBL" id="EMB34957.1"/>
    </source>
</evidence>
<organism evidence="2">
    <name type="scientific">Treponema denticola H-22</name>
    <dbReference type="NCBI Taxonomy" id="999432"/>
    <lineage>
        <taxon>Bacteria</taxon>
        <taxon>Pseudomonadati</taxon>
        <taxon>Spirochaetota</taxon>
        <taxon>Spirochaetia</taxon>
        <taxon>Spirochaetales</taxon>
        <taxon>Treponemataceae</taxon>
        <taxon>Treponema</taxon>
    </lineage>
</organism>
<sequence>MINSSAQILPHCLSAEFCTQGTKHRVIVGGVHLDIIRAILDGIAMAAIFNGSAAALVIANPRYLMDSYPKGIQKAAPEPMSKKEKRVNKIFTVIVMGSCWLYGVSSTLYGGIHTFKLLFCTAYIHWIIVNFGDFFLLDCLLFQKWTKLIVIPGTEDNPIYQTKNWMKVIGIPEHFLLWPFIIVPFFSLVQTGIVMLIQFLFSF</sequence>
<feature type="transmembrane region" description="Helical" evidence="1">
    <location>
        <begin position="35"/>
        <end position="59"/>
    </location>
</feature>
<reference evidence="2" key="1">
    <citation type="submission" date="2012-01" db="EMBL/GenBank/DDBJ databases">
        <title>The Genome Sequence of Treponema denticola H-22.</title>
        <authorList>
            <consortium name="The Broad Institute Genome Sequencing Platform"/>
            <person name="Earl A."/>
            <person name="Ward D."/>
            <person name="Feldgarden M."/>
            <person name="Gevers D."/>
            <person name="Blanton J.M."/>
            <person name="Fenno C.J."/>
            <person name="Baranova O.V."/>
            <person name="Mathney J."/>
            <person name="Dewhirst F.E."/>
            <person name="Izard J."/>
            <person name="Young S.K."/>
            <person name="Zeng Q."/>
            <person name="Gargeya S."/>
            <person name="Fitzgerald M."/>
            <person name="Haas B."/>
            <person name="Abouelleil A."/>
            <person name="Alvarado L."/>
            <person name="Arachchi H.M."/>
            <person name="Berlin A."/>
            <person name="Chapman S.B."/>
            <person name="Gearin G."/>
            <person name="Goldberg J."/>
            <person name="Griggs A."/>
            <person name="Gujja S."/>
            <person name="Hansen M."/>
            <person name="Heiman D."/>
            <person name="Howarth C."/>
            <person name="Larimer J."/>
            <person name="Lui A."/>
            <person name="MacDonald P.J.P."/>
            <person name="McCowen C."/>
            <person name="Montmayeur A."/>
            <person name="Murphy C."/>
            <person name="Neiman D."/>
            <person name="Pearson M."/>
            <person name="Priest M."/>
            <person name="Roberts A."/>
            <person name="Saif S."/>
            <person name="Shea T."/>
            <person name="Sisk P."/>
            <person name="Stolte C."/>
            <person name="Sykes S."/>
            <person name="Wortman J."/>
            <person name="Nusbaum C."/>
            <person name="Birren B."/>
        </authorList>
    </citation>
    <scope>NUCLEOTIDE SEQUENCE [LARGE SCALE GENOMIC DNA]</scope>
    <source>
        <strain evidence="2">H-22</strain>
    </source>
</reference>
<keyword evidence="1" id="KW-1133">Transmembrane helix</keyword>
<evidence type="ECO:0000256" key="1">
    <source>
        <dbReference type="SAM" id="Phobius"/>
    </source>
</evidence>
<keyword evidence="1" id="KW-0472">Membrane</keyword>
<dbReference type="Proteomes" id="UP000011705">
    <property type="component" value="Chromosome"/>
</dbReference>
<name>A0A0E2E7X3_TREDN</name>
<feature type="transmembrane region" description="Helical" evidence="1">
    <location>
        <begin position="90"/>
        <end position="111"/>
    </location>
</feature>
<dbReference type="AlphaFoldDB" id="A0A0E2E7X3"/>
<dbReference type="EMBL" id="AGDV01000006">
    <property type="protein sequence ID" value="EMB34957.1"/>
    <property type="molecule type" value="Genomic_DNA"/>
</dbReference>
<proteinExistence type="predicted"/>